<dbReference type="InterPro" id="IPR008969">
    <property type="entry name" value="CarboxyPept-like_regulatory"/>
</dbReference>
<name>A0ABT7ZUR0_9FLAO</name>
<evidence type="ECO:0000259" key="2">
    <source>
        <dbReference type="Pfam" id="PF07715"/>
    </source>
</evidence>
<keyword evidence="1" id="KW-0998">Cell outer membrane</keyword>
<comment type="similarity">
    <text evidence="1">Belongs to the TonB-dependent receptor family.</text>
</comment>
<comment type="caution">
    <text evidence="3">The sequence shown here is derived from an EMBL/GenBank/DDBJ whole genome shotgun (WGS) entry which is preliminary data.</text>
</comment>
<keyword evidence="1" id="KW-1134">Transmembrane beta strand</keyword>
<dbReference type="InterPro" id="IPR012910">
    <property type="entry name" value="Plug_dom"/>
</dbReference>
<dbReference type="Proteomes" id="UP001231197">
    <property type="component" value="Unassembled WGS sequence"/>
</dbReference>
<sequence>MKNKLNNSFRVFTYKGALGKARVLSKFMLLLLLMASTIGYSQTDKNIVTGVISLADGTPLPGGNVLIKGTTAGASADFDGIYNIVVANGQTLVFSYVGMRTKEVVYTGQETINVTLQENPDELDEVTVVAFGKQKKASVIGSVSTINPSELKIASSNLTTALAGRLSGVVAYQRSGEPGRDNAEFFIRGVTTFGYKKSPLILIDNIELTTTDLARLQPDDIASFSIMKDATATALYGARGANGVILVTTKEGREGKAKLNIRYETSLSMPTRSLDIADPITYMKLHNEAVSTRDPLGNRIYSLEKIRITQEANRNQNVYPAVNWLDEMFDENTINDRLNLNLSGGGKVARYYLAGTINSDNGILKVDKRNDFNNNIKFKRISLRSNVNIDVTNTTEVSVRFNGNFDDYNGPIDSGENLYRKALQTNPVLYPKYFAPDLAYANTEHILFGNSGRNGEYLNGYADMVKGYKDESRSSLLATIQIEQDLGFVTEGLDLRVLGNTTRKSFFNINRFYNPYYYSIGSYDAGINQYTLSELNPEGGTEFLNYNEGDKTITTSFYGEGAITYNRTFNEQHAVGGLLVGIMREEKFANAGTLQKSLPYRNIGLSGRFTYAYDNRFFTEFNFGYNGSERFAKNERFGFFPSAGAGWMVSNEKFWKSLEDKISKLKLKATYGIVGNDAIGSDADRFFYISEVNTNSGSVSFGENYNNTIAGIGINRYPNDQITWEVAKVTNIGLEVGLFNKVDIQADFFWQNRSNILMDRSQVPTSLGLQAPLRANVGEASSSGFEVAVDYNDSFSNGIWVSARANFTYATNKFDVFEELDYDSAGLPWKSRVGNNLDQPYGLIAERLFVDDADIANSPLQTFGDYLPGDIKYKDINNDGVIDTNDEVAIGHPTTPEIIYGFGVSSGYKGFDFSFFFQGSARSSFFIDAYKTAPFIDINDSDNQDGDWNNRIGNNALLQVWADDHWSEDNRDLYAQWPRLSDQVVDNNNRRSTWFLKNGAFLRLKSVELGYTLNQNDLFKKASINSMRVYLSGTNLLTFSSFKLWDIEMGGNGLGYPIQKVFNLGANINF</sequence>
<dbReference type="SUPFAM" id="SSF56935">
    <property type="entry name" value="Porins"/>
    <property type="match status" value="1"/>
</dbReference>
<dbReference type="InterPro" id="IPR023996">
    <property type="entry name" value="TonB-dep_OMP_SusC/RagA"/>
</dbReference>
<dbReference type="InterPro" id="IPR039426">
    <property type="entry name" value="TonB-dep_rcpt-like"/>
</dbReference>
<keyword evidence="1" id="KW-0812">Transmembrane</keyword>
<dbReference type="RefSeq" id="WP_290206422.1">
    <property type="nucleotide sequence ID" value="NZ_JASDDK010000002.1"/>
</dbReference>
<keyword evidence="4" id="KW-1185">Reference proteome</keyword>
<protein>
    <submittedName>
        <fullName evidence="3">TonB-dependent receptor</fullName>
    </submittedName>
</protein>
<dbReference type="EMBL" id="JASDDK010000002">
    <property type="protein sequence ID" value="MDN3492741.1"/>
    <property type="molecule type" value="Genomic_DNA"/>
</dbReference>
<dbReference type="NCBIfam" id="TIGR04056">
    <property type="entry name" value="OMP_RagA_SusC"/>
    <property type="match status" value="1"/>
</dbReference>
<gene>
    <name evidence="3" type="ORF">QMA06_08410</name>
</gene>
<reference evidence="3 4" key="1">
    <citation type="journal article" date="2023" name="Int. J. Syst. Evol. Microbiol.">
        <title>Winogradskyella bathintestinalis sp. nov., isolated from the intestine of the deep-sea loosejaw dragonfish, Malacosteus niger.</title>
        <authorList>
            <person name="Uniacke-Lowe S."/>
            <person name="Johnson C.N."/>
            <person name="Stanton C."/>
            <person name="Hill C."/>
            <person name="Ross P."/>
        </authorList>
    </citation>
    <scope>NUCLEOTIDE SEQUENCE [LARGE SCALE GENOMIC DNA]</scope>
    <source>
        <strain evidence="3 4">APC 3343</strain>
    </source>
</reference>
<organism evidence="3 4">
    <name type="scientific">Winogradskyella bathintestinalis</name>
    <dbReference type="NCBI Taxonomy" id="3035208"/>
    <lineage>
        <taxon>Bacteria</taxon>
        <taxon>Pseudomonadati</taxon>
        <taxon>Bacteroidota</taxon>
        <taxon>Flavobacteriia</taxon>
        <taxon>Flavobacteriales</taxon>
        <taxon>Flavobacteriaceae</taxon>
        <taxon>Winogradskyella</taxon>
    </lineage>
</organism>
<evidence type="ECO:0000256" key="1">
    <source>
        <dbReference type="PROSITE-ProRule" id="PRU01360"/>
    </source>
</evidence>
<dbReference type="SUPFAM" id="SSF49464">
    <property type="entry name" value="Carboxypeptidase regulatory domain-like"/>
    <property type="match status" value="1"/>
</dbReference>
<dbReference type="NCBIfam" id="TIGR04057">
    <property type="entry name" value="SusC_RagA_signa"/>
    <property type="match status" value="1"/>
</dbReference>
<dbReference type="InterPro" id="IPR023997">
    <property type="entry name" value="TonB-dep_OMP_SusC/RagA_CS"/>
</dbReference>
<keyword evidence="1" id="KW-0813">Transport</keyword>
<keyword evidence="3" id="KW-0675">Receptor</keyword>
<dbReference type="Gene3D" id="2.170.130.10">
    <property type="entry name" value="TonB-dependent receptor, plug domain"/>
    <property type="match status" value="1"/>
</dbReference>
<keyword evidence="1" id="KW-0472">Membrane</keyword>
<evidence type="ECO:0000313" key="4">
    <source>
        <dbReference type="Proteomes" id="UP001231197"/>
    </source>
</evidence>
<feature type="domain" description="TonB-dependent receptor plug" evidence="2">
    <location>
        <begin position="136"/>
        <end position="244"/>
    </location>
</feature>
<evidence type="ECO:0000313" key="3">
    <source>
        <dbReference type="EMBL" id="MDN3492741.1"/>
    </source>
</evidence>
<dbReference type="PROSITE" id="PS52016">
    <property type="entry name" value="TONB_DEPENDENT_REC_3"/>
    <property type="match status" value="1"/>
</dbReference>
<dbReference type="Pfam" id="PF07715">
    <property type="entry name" value="Plug"/>
    <property type="match status" value="1"/>
</dbReference>
<proteinExistence type="inferred from homology"/>
<comment type="subcellular location">
    <subcellularLocation>
        <location evidence="1">Cell outer membrane</location>
        <topology evidence="1">Multi-pass membrane protein</topology>
    </subcellularLocation>
</comment>
<dbReference type="InterPro" id="IPR037066">
    <property type="entry name" value="Plug_dom_sf"/>
</dbReference>
<dbReference type="Pfam" id="PF13715">
    <property type="entry name" value="CarbopepD_reg_2"/>
    <property type="match status" value="1"/>
</dbReference>
<accession>A0ABT7ZUR0</accession>